<dbReference type="InterPro" id="IPR036415">
    <property type="entry name" value="Lamin_tail_dom_sf"/>
</dbReference>
<dbReference type="OrthoDB" id="2441647at2759"/>
<evidence type="ECO:0000259" key="7">
    <source>
        <dbReference type="PROSITE" id="PS51842"/>
    </source>
</evidence>
<dbReference type="RefSeq" id="XP_009017077.1">
    <property type="nucleotide sequence ID" value="XM_009018829.1"/>
</dbReference>
<dbReference type="SUPFAM" id="SSF74853">
    <property type="entry name" value="Lamin A/C globular tail domain"/>
    <property type="match status" value="1"/>
</dbReference>
<dbReference type="PROSITE" id="PS51842">
    <property type="entry name" value="IF_ROD_2"/>
    <property type="match status" value="1"/>
</dbReference>
<dbReference type="EMBL" id="KB096439">
    <property type="protein sequence ID" value="ESO04825.1"/>
    <property type="molecule type" value="Genomic_DNA"/>
</dbReference>
<name>T1G8H0_HELRO</name>
<dbReference type="Pfam" id="PF00038">
    <property type="entry name" value="Filament"/>
    <property type="match status" value="1"/>
</dbReference>
<dbReference type="KEGG" id="hro:HELRODRAFT_92478"/>
<dbReference type="EnsemblMetazoa" id="HelroT92478">
    <property type="protein sequence ID" value="HelroP92478"/>
    <property type="gene ID" value="HelroG92478"/>
</dbReference>
<dbReference type="SUPFAM" id="SSF64593">
    <property type="entry name" value="Intermediate filament protein, coiled coil region"/>
    <property type="match status" value="2"/>
</dbReference>
<evidence type="ECO:0000256" key="1">
    <source>
        <dbReference type="ARBA" id="ARBA00022754"/>
    </source>
</evidence>
<dbReference type="PROSITE" id="PS51841">
    <property type="entry name" value="LTD"/>
    <property type="match status" value="1"/>
</dbReference>
<dbReference type="Gene3D" id="1.20.5.170">
    <property type="match status" value="1"/>
</dbReference>
<dbReference type="AlphaFoldDB" id="T1G8H0"/>
<evidence type="ECO:0000256" key="2">
    <source>
        <dbReference type="ARBA" id="ARBA00023054"/>
    </source>
</evidence>
<evidence type="ECO:0000313" key="9">
    <source>
        <dbReference type="EnsemblMetazoa" id="HelroP92478"/>
    </source>
</evidence>
<organism evidence="9 10">
    <name type="scientific">Helobdella robusta</name>
    <name type="common">Californian leech</name>
    <dbReference type="NCBI Taxonomy" id="6412"/>
    <lineage>
        <taxon>Eukaryota</taxon>
        <taxon>Metazoa</taxon>
        <taxon>Spiralia</taxon>
        <taxon>Lophotrochozoa</taxon>
        <taxon>Annelida</taxon>
        <taxon>Clitellata</taxon>
        <taxon>Hirudinea</taxon>
        <taxon>Rhynchobdellida</taxon>
        <taxon>Glossiphoniidae</taxon>
        <taxon>Helobdella</taxon>
    </lineage>
</organism>
<dbReference type="PANTHER" id="PTHR45721">
    <property type="entry name" value="LAMIN DM0-RELATED"/>
    <property type="match status" value="1"/>
</dbReference>
<evidence type="ECO:0000313" key="10">
    <source>
        <dbReference type="Proteomes" id="UP000015101"/>
    </source>
</evidence>
<gene>
    <name evidence="9" type="primary">20217367</name>
    <name evidence="8" type="ORF">HELRODRAFT_92478</name>
</gene>
<reference evidence="9" key="3">
    <citation type="submission" date="2015-06" db="UniProtKB">
        <authorList>
            <consortium name="EnsemblMetazoa"/>
        </authorList>
    </citation>
    <scope>IDENTIFICATION</scope>
</reference>
<reference evidence="8 10" key="2">
    <citation type="journal article" date="2013" name="Nature">
        <title>Insights into bilaterian evolution from three spiralian genomes.</title>
        <authorList>
            <person name="Simakov O."/>
            <person name="Marletaz F."/>
            <person name="Cho S.J."/>
            <person name="Edsinger-Gonzales E."/>
            <person name="Havlak P."/>
            <person name="Hellsten U."/>
            <person name="Kuo D.H."/>
            <person name="Larsson T."/>
            <person name="Lv J."/>
            <person name="Arendt D."/>
            <person name="Savage R."/>
            <person name="Osoegawa K."/>
            <person name="de Jong P."/>
            <person name="Grimwood J."/>
            <person name="Chapman J.A."/>
            <person name="Shapiro H."/>
            <person name="Aerts A."/>
            <person name="Otillar R.P."/>
            <person name="Terry A.Y."/>
            <person name="Boore J.L."/>
            <person name="Grigoriev I.V."/>
            <person name="Lindberg D.R."/>
            <person name="Seaver E.C."/>
            <person name="Weisblat D.A."/>
            <person name="Putnam N.H."/>
            <person name="Rokhsar D.S."/>
        </authorList>
    </citation>
    <scope>NUCLEOTIDE SEQUENCE</scope>
</reference>
<dbReference type="InterPro" id="IPR018039">
    <property type="entry name" value="IF_conserved"/>
</dbReference>
<dbReference type="PIRSF" id="PIRSF005546">
    <property type="entry name" value="Intermed_filamnt_Ifb-2"/>
    <property type="match status" value="1"/>
</dbReference>
<dbReference type="Gene3D" id="2.60.40.1260">
    <property type="entry name" value="Lamin Tail domain"/>
    <property type="match status" value="1"/>
</dbReference>
<feature type="domain" description="IF rod" evidence="7">
    <location>
        <begin position="74"/>
        <end position="428"/>
    </location>
</feature>
<reference evidence="10" key="1">
    <citation type="submission" date="2012-12" db="EMBL/GenBank/DDBJ databases">
        <authorList>
            <person name="Hellsten U."/>
            <person name="Grimwood J."/>
            <person name="Chapman J.A."/>
            <person name="Shapiro H."/>
            <person name="Aerts A."/>
            <person name="Otillar R.P."/>
            <person name="Terry A.Y."/>
            <person name="Boore J.L."/>
            <person name="Simakov O."/>
            <person name="Marletaz F."/>
            <person name="Cho S.-J."/>
            <person name="Edsinger-Gonzales E."/>
            <person name="Havlak P."/>
            <person name="Kuo D.-H."/>
            <person name="Larsson T."/>
            <person name="Lv J."/>
            <person name="Arendt D."/>
            <person name="Savage R."/>
            <person name="Osoegawa K."/>
            <person name="de Jong P."/>
            <person name="Lindberg D.R."/>
            <person name="Seaver E.C."/>
            <person name="Weisblat D.A."/>
            <person name="Putnam N.H."/>
            <person name="Grigoriev I.V."/>
            <person name="Rokhsar D.S."/>
        </authorList>
    </citation>
    <scope>NUCLEOTIDE SEQUENCE</scope>
</reference>
<dbReference type="SMART" id="SM01391">
    <property type="entry name" value="Filament"/>
    <property type="match status" value="1"/>
</dbReference>
<dbReference type="CTD" id="20217367"/>
<evidence type="ECO:0000256" key="4">
    <source>
        <dbReference type="RuleBase" id="RU000685"/>
    </source>
</evidence>
<dbReference type="PANTHER" id="PTHR45721:SF12">
    <property type="entry name" value="INTERMEDIATE FILAMENT PROTEIN IFA-1"/>
    <property type="match status" value="1"/>
</dbReference>
<feature type="domain" description="LTD" evidence="6">
    <location>
        <begin position="470"/>
        <end position="589"/>
    </location>
</feature>
<dbReference type="Gene3D" id="1.20.5.1160">
    <property type="entry name" value="Vasodilator-stimulated phosphoprotein"/>
    <property type="match status" value="2"/>
</dbReference>
<proteinExistence type="inferred from homology"/>
<keyword evidence="1 3" id="KW-0403">Intermediate filament</keyword>
<dbReference type="GO" id="GO:0090435">
    <property type="term" value="P:protein localization to nuclear envelope"/>
    <property type="evidence" value="ECO:0000318"/>
    <property type="project" value="GO_Central"/>
</dbReference>
<dbReference type="InterPro" id="IPR016451">
    <property type="entry name" value="Intermed_filament_ifa/ifb"/>
</dbReference>
<evidence type="ECO:0000259" key="6">
    <source>
        <dbReference type="PROSITE" id="PS51841"/>
    </source>
</evidence>
<dbReference type="Proteomes" id="UP000015101">
    <property type="component" value="Unassembled WGS sequence"/>
</dbReference>
<keyword evidence="10" id="KW-1185">Reference proteome</keyword>
<dbReference type="OMA" id="DMEERHG"/>
<feature type="coiled-coil region" evidence="5">
    <location>
        <begin position="64"/>
        <end position="260"/>
    </location>
</feature>
<evidence type="ECO:0000256" key="3">
    <source>
        <dbReference type="PIRNR" id="PIRNR005546"/>
    </source>
</evidence>
<dbReference type="GeneID" id="20217367"/>
<keyword evidence="2 3" id="KW-0175">Coiled coil</keyword>
<dbReference type="GO" id="GO:0051664">
    <property type="term" value="P:nuclear pore localization"/>
    <property type="evidence" value="ECO:0000318"/>
    <property type="project" value="GO_Central"/>
</dbReference>
<dbReference type="eggNOG" id="KOG0977">
    <property type="taxonomic scope" value="Eukaryota"/>
</dbReference>
<dbReference type="STRING" id="6412.T1G8H0"/>
<dbReference type="GO" id="GO:0007097">
    <property type="term" value="P:nuclear migration"/>
    <property type="evidence" value="ECO:0000318"/>
    <property type="project" value="GO_Central"/>
</dbReference>
<protein>
    <recommendedName>
        <fullName evidence="11">Intermediate filament protein</fullName>
    </recommendedName>
</protein>
<evidence type="ECO:0000313" key="8">
    <source>
        <dbReference type="EMBL" id="ESO04825.1"/>
    </source>
</evidence>
<comment type="similarity">
    <text evidence="3 4">Belongs to the intermediate filament family.</text>
</comment>
<dbReference type="GO" id="GO:0005652">
    <property type="term" value="C:nuclear lamina"/>
    <property type="evidence" value="ECO:0000318"/>
    <property type="project" value="GO_Central"/>
</dbReference>
<dbReference type="EMBL" id="AMQM01009448">
    <property type="status" value="NOT_ANNOTATED_CDS"/>
    <property type="molecule type" value="Genomic_DNA"/>
</dbReference>
<dbReference type="PROSITE" id="PS00226">
    <property type="entry name" value="IF_ROD_1"/>
    <property type="match status" value="1"/>
</dbReference>
<dbReference type="GO" id="GO:0006998">
    <property type="term" value="P:nuclear envelope organization"/>
    <property type="evidence" value="ECO:0000318"/>
    <property type="project" value="GO_Central"/>
</dbReference>
<dbReference type="GO" id="GO:0005200">
    <property type="term" value="F:structural constituent of cytoskeleton"/>
    <property type="evidence" value="ECO:0000318"/>
    <property type="project" value="GO_Central"/>
</dbReference>
<dbReference type="GO" id="GO:0005882">
    <property type="term" value="C:intermediate filament"/>
    <property type="evidence" value="ECO:0007669"/>
    <property type="project" value="UniProtKB-UniRule"/>
</dbReference>
<sequence length="589" mass="68327">MTSRNIVIQRSSYGAYPSSLSSYGGGGSGGQRVSRTIERRYGASGLGGPGLPAGSYAHVTNSEMNSMRVTREKEKRDMQDLNERFASYIEKVRFLEAQNKKLADELEKLKANWGKETSAVKTMYQTELTEARRLLDDHERDRAKLEVRNAALEDQVAELRARLDEANRLGLADREKVEKQNQQLSDYEAEINLLRRRVEGFENDKERDRRQINHLTDSLNRARIDLDNETIQHIDAESRRQTLEDEIEFMRAVHEQEMKELAALVYRDTTTENREFWKNEMGQALREIQQVYDDKLDNMRGELESFYNLKIQEYRSETSKKPSADVERSREVTTRMKTQMTELYDKISDLDGKNQSLLRELDQMRRTRDEREREWETENNDLKVEVAKLRAELESILQELQSIMHAKLGLELEIAAYRKLLESEENRFCMVFCLYCMYTDDHPNDRQDGHRDRRTRGYEFGFLHKGEGTAKTSLQRSSKGPVNIGECDPDGRFIALENTGRKDESLGGWMLKRTVDGLDQPLFIFPDDYVIRAGDKTKVWSSGSRPVTLTYDDLVANVHRWEQGVDVVTKLLNTVGDDRATHVQKVTYV</sequence>
<evidence type="ECO:0000256" key="5">
    <source>
        <dbReference type="SAM" id="Coils"/>
    </source>
</evidence>
<feature type="coiled-coil region" evidence="5">
    <location>
        <begin position="347"/>
        <end position="427"/>
    </location>
</feature>
<evidence type="ECO:0008006" key="11">
    <source>
        <dbReference type="Google" id="ProtNLM"/>
    </source>
</evidence>
<dbReference type="HOGENOM" id="CLU_012560_7_0_1"/>
<dbReference type="Pfam" id="PF00932">
    <property type="entry name" value="LTD"/>
    <property type="match status" value="1"/>
</dbReference>
<dbReference type="InterPro" id="IPR039008">
    <property type="entry name" value="IF_rod_dom"/>
</dbReference>
<dbReference type="InterPro" id="IPR001322">
    <property type="entry name" value="Lamin_tail_dom"/>
</dbReference>
<dbReference type="InParanoid" id="T1G8H0"/>
<dbReference type="GO" id="GO:0031507">
    <property type="term" value="P:heterochromatin formation"/>
    <property type="evidence" value="ECO:0000318"/>
    <property type="project" value="GO_Central"/>
</dbReference>
<accession>T1G8H0</accession>